<reference evidence="2" key="1">
    <citation type="submission" date="2019-03" db="EMBL/GenBank/DDBJ databases">
        <title>Single cell metagenomics reveals metabolic interactions within the superorganism composed of flagellate Streblomastix strix and complex community of Bacteroidetes bacteria on its surface.</title>
        <authorList>
            <person name="Treitli S.C."/>
            <person name="Kolisko M."/>
            <person name="Husnik F."/>
            <person name="Keeling P."/>
            <person name="Hampl V."/>
        </authorList>
    </citation>
    <scope>NUCLEOTIDE SEQUENCE</scope>
    <source>
        <strain evidence="2">STM</strain>
    </source>
</reference>
<gene>
    <name evidence="2" type="ORF">EZS27_003810</name>
</gene>
<dbReference type="EMBL" id="SNRY01000061">
    <property type="protein sequence ID" value="KAA6348745.1"/>
    <property type="molecule type" value="Genomic_DNA"/>
</dbReference>
<dbReference type="InterPro" id="IPR018551">
    <property type="entry name" value="DUF2007"/>
</dbReference>
<dbReference type="AlphaFoldDB" id="A0A5J4SU89"/>
<evidence type="ECO:0000313" key="2">
    <source>
        <dbReference type="EMBL" id="KAA6348745.1"/>
    </source>
</evidence>
<feature type="domain" description="DUF2007" evidence="1">
    <location>
        <begin position="12"/>
        <end position="69"/>
    </location>
</feature>
<name>A0A5J4SU89_9ZZZZ</name>
<proteinExistence type="predicted"/>
<organism evidence="2">
    <name type="scientific">termite gut metagenome</name>
    <dbReference type="NCBI Taxonomy" id="433724"/>
    <lineage>
        <taxon>unclassified sequences</taxon>
        <taxon>metagenomes</taxon>
        <taxon>organismal metagenomes</taxon>
    </lineage>
</organism>
<sequence length="74" mass="8189">MKAKKQTPLKNIFSGSLWEAEIVKNILENNGITSILRTGNTGAISPYCDDTTIMVSEEDYTPALAIMRDRNVSL</sequence>
<protein>
    <recommendedName>
        <fullName evidence="1">DUF2007 domain-containing protein</fullName>
    </recommendedName>
</protein>
<comment type="caution">
    <text evidence="2">The sequence shown here is derived from an EMBL/GenBank/DDBJ whole genome shotgun (WGS) entry which is preliminary data.</text>
</comment>
<dbReference type="InterPro" id="IPR011322">
    <property type="entry name" value="N-reg_PII-like_a/b"/>
</dbReference>
<accession>A0A5J4SU89</accession>
<evidence type="ECO:0000259" key="1">
    <source>
        <dbReference type="Pfam" id="PF09413"/>
    </source>
</evidence>
<dbReference type="SUPFAM" id="SSF54913">
    <property type="entry name" value="GlnB-like"/>
    <property type="match status" value="1"/>
</dbReference>
<dbReference type="NCBIfam" id="NF040569">
    <property type="entry name" value="DUF2007_rel"/>
    <property type="match status" value="1"/>
</dbReference>
<dbReference type="Pfam" id="PF09413">
    <property type="entry name" value="DUF2007"/>
    <property type="match status" value="1"/>
</dbReference>